<protein>
    <submittedName>
        <fullName evidence="2">G_PROTEIN_RECEP_F2_3 domain-containing protein</fullName>
    </submittedName>
</protein>
<dbReference type="WBParaSite" id="ALUE_0002284901-mRNA-1">
    <property type="protein sequence ID" value="ALUE_0002284901-mRNA-1"/>
    <property type="gene ID" value="ALUE_0002284901"/>
</dbReference>
<dbReference type="InterPro" id="IPR036445">
    <property type="entry name" value="GPCR_2_extracell_dom_sf"/>
</dbReference>
<dbReference type="Proteomes" id="UP000036681">
    <property type="component" value="Unplaced"/>
</dbReference>
<dbReference type="AlphaFoldDB" id="A0A0M3IVS1"/>
<organism evidence="1 2">
    <name type="scientific">Ascaris lumbricoides</name>
    <name type="common">Giant roundworm</name>
    <dbReference type="NCBI Taxonomy" id="6252"/>
    <lineage>
        <taxon>Eukaryota</taxon>
        <taxon>Metazoa</taxon>
        <taxon>Ecdysozoa</taxon>
        <taxon>Nematoda</taxon>
        <taxon>Chromadorea</taxon>
        <taxon>Rhabditida</taxon>
        <taxon>Spirurina</taxon>
        <taxon>Ascaridomorpha</taxon>
        <taxon>Ascaridoidea</taxon>
        <taxon>Ascarididae</taxon>
        <taxon>Ascaris</taxon>
    </lineage>
</organism>
<proteinExistence type="predicted"/>
<dbReference type="GO" id="GO:0004930">
    <property type="term" value="F:G protein-coupled receptor activity"/>
    <property type="evidence" value="ECO:0007669"/>
    <property type="project" value="InterPro"/>
</dbReference>
<keyword evidence="1" id="KW-1185">Reference proteome</keyword>
<accession>A0A0M3IVS1</accession>
<dbReference type="SUPFAM" id="SSF111418">
    <property type="entry name" value="Hormone receptor domain"/>
    <property type="match status" value="1"/>
</dbReference>
<evidence type="ECO:0000313" key="2">
    <source>
        <dbReference type="WBParaSite" id="ALUE_0002284901-mRNA-1"/>
    </source>
</evidence>
<sequence>MEFANETTVTLIFTKLNKLFTLHPANATINKKRALQFARLCAALNEFSTVPDGFCPFYFDQVSCWNATPPQTTARMRCVSWQFDRPNPG</sequence>
<evidence type="ECO:0000313" key="1">
    <source>
        <dbReference type="Proteomes" id="UP000036681"/>
    </source>
</evidence>
<reference evidence="2" key="1">
    <citation type="submission" date="2017-02" db="UniProtKB">
        <authorList>
            <consortium name="WormBaseParasite"/>
        </authorList>
    </citation>
    <scope>IDENTIFICATION</scope>
</reference>
<dbReference type="GO" id="GO:0016020">
    <property type="term" value="C:membrane"/>
    <property type="evidence" value="ECO:0007669"/>
    <property type="project" value="InterPro"/>
</dbReference>
<name>A0A0M3IVS1_ASCLU</name>
<dbReference type="Gene3D" id="4.10.1240.10">
    <property type="entry name" value="GPCR, family 2, extracellular hormone receptor domain"/>
    <property type="match status" value="1"/>
</dbReference>